<gene>
    <name evidence="2" type="ORF">AKAME5_001601300</name>
</gene>
<dbReference type="AlphaFoldDB" id="A0AAD3RBL0"/>
<comment type="caution">
    <text evidence="2">The sequence shown here is derived from an EMBL/GenBank/DDBJ whole genome shotgun (WGS) entry which is preliminary data.</text>
</comment>
<keyword evidence="3" id="KW-1185">Reference proteome</keyword>
<feature type="region of interest" description="Disordered" evidence="1">
    <location>
        <begin position="1"/>
        <end position="23"/>
    </location>
</feature>
<evidence type="ECO:0000256" key="1">
    <source>
        <dbReference type="SAM" id="MobiDB-lite"/>
    </source>
</evidence>
<reference evidence="2" key="1">
    <citation type="submission" date="2022-08" db="EMBL/GenBank/DDBJ databases">
        <title>Genome sequencing of akame (Lates japonicus).</title>
        <authorList>
            <person name="Hashiguchi Y."/>
            <person name="Takahashi H."/>
        </authorList>
    </citation>
    <scope>NUCLEOTIDE SEQUENCE</scope>
    <source>
        <strain evidence="2">Kochi</strain>
    </source>
</reference>
<name>A0AAD3RBL0_LATJO</name>
<sequence>MSSSASISSDYSGRHQQINPSSPRRLIYALNRGCGRGELKAGQCQPWTRHQQCGDPIRYPAETPAQILHHSRVRGHHVALPLDHKLERQYILTVTGSDGTPPDTASVC</sequence>
<evidence type="ECO:0000313" key="2">
    <source>
        <dbReference type="EMBL" id="GLD64469.1"/>
    </source>
</evidence>
<organism evidence="2 3">
    <name type="scientific">Lates japonicus</name>
    <name type="common">Japanese lates</name>
    <dbReference type="NCBI Taxonomy" id="270547"/>
    <lineage>
        <taxon>Eukaryota</taxon>
        <taxon>Metazoa</taxon>
        <taxon>Chordata</taxon>
        <taxon>Craniata</taxon>
        <taxon>Vertebrata</taxon>
        <taxon>Euteleostomi</taxon>
        <taxon>Actinopterygii</taxon>
        <taxon>Neopterygii</taxon>
        <taxon>Teleostei</taxon>
        <taxon>Neoteleostei</taxon>
        <taxon>Acanthomorphata</taxon>
        <taxon>Carangaria</taxon>
        <taxon>Carangaria incertae sedis</taxon>
        <taxon>Centropomidae</taxon>
        <taxon>Lates</taxon>
    </lineage>
</organism>
<evidence type="ECO:0000313" key="3">
    <source>
        <dbReference type="Proteomes" id="UP001279410"/>
    </source>
</evidence>
<dbReference type="EMBL" id="BRZM01000069">
    <property type="protein sequence ID" value="GLD64469.1"/>
    <property type="molecule type" value="Genomic_DNA"/>
</dbReference>
<protein>
    <submittedName>
        <fullName evidence="2">Cadherin EGF LAG seven-pass G-type receptor 1-like protein</fullName>
    </submittedName>
</protein>
<dbReference type="Proteomes" id="UP001279410">
    <property type="component" value="Unassembled WGS sequence"/>
</dbReference>
<feature type="compositionally biased region" description="Low complexity" evidence="1">
    <location>
        <begin position="1"/>
        <end position="11"/>
    </location>
</feature>
<keyword evidence="2" id="KW-0675">Receptor</keyword>
<accession>A0AAD3RBL0</accession>
<proteinExistence type="predicted"/>